<dbReference type="CDD" id="cd02853">
    <property type="entry name" value="E_set_MTHase_like_N"/>
    <property type="match status" value="1"/>
</dbReference>
<dbReference type="InterPro" id="IPR012768">
    <property type="entry name" value="Trehalose_TreZ"/>
</dbReference>
<feature type="domain" description="Glycosyl hydrolase family 13 catalytic" evidence="19">
    <location>
        <begin position="129"/>
        <end position="512"/>
    </location>
</feature>
<keyword evidence="8" id="KW-0119">Carbohydrate metabolism</keyword>
<dbReference type="NCBIfam" id="TIGR02402">
    <property type="entry name" value="trehalose_TreZ"/>
    <property type="match status" value="1"/>
</dbReference>
<dbReference type="OrthoDB" id="9800174at2"/>
<keyword evidence="6" id="KW-0963">Cytoplasm</keyword>
<feature type="site" description="Transition state stabilizer" evidence="17">
    <location>
        <position position="393"/>
    </location>
</feature>
<dbReference type="Pfam" id="PF11941">
    <property type="entry name" value="DUF3459"/>
    <property type="match status" value="1"/>
</dbReference>
<dbReference type="Proteomes" id="UP000078558">
    <property type="component" value="Chromosome I"/>
</dbReference>
<accession>A0A1C3JXQ0</accession>
<keyword evidence="9 14" id="KW-0326">Glycosidase</keyword>
<dbReference type="Gene3D" id="2.60.40.10">
    <property type="entry name" value="Immunoglobulins"/>
    <property type="match status" value="1"/>
</dbReference>
<dbReference type="SUPFAM" id="SSF81296">
    <property type="entry name" value="E set domains"/>
    <property type="match status" value="1"/>
</dbReference>
<evidence type="ECO:0000313" key="20">
    <source>
        <dbReference type="EMBL" id="SBT23955.1"/>
    </source>
</evidence>
<evidence type="ECO:0000256" key="18">
    <source>
        <dbReference type="SAM" id="MobiDB-lite"/>
    </source>
</evidence>
<organism evidence="20 22">
    <name type="scientific">Orrella dioscoreae</name>
    <dbReference type="NCBI Taxonomy" id="1851544"/>
    <lineage>
        <taxon>Bacteria</taxon>
        <taxon>Pseudomonadati</taxon>
        <taxon>Pseudomonadota</taxon>
        <taxon>Betaproteobacteria</taxon>
        <taxon>Burkholderiales</taxon>
        <taxon>Alcaligenaceae</taxon>
        <taxon>Orrella</taxon>
    </lineage>
</organism>
<dbReference type="GO" id="GO:0005992">
    <property type="term" value="P:trehalose biosynthetic process"/>
    <property type="evidence" value="ECO:0007669"/>
    <property type="project" value="UniProtKB-UniRule"/>
</dbReference>
<protein>
    <recommendedName>
        <fullName evidence="5 13">Malto-oligosyltrehalose trehalohydrolase</fullName>
        <shortName evidence="14">MTHase</shortName>
        <ecNumber evidence="4 13">3.2.1.141</ecNumber>
    </recommendedName>
    <alternativeName>
        <fullName evidence="11 14">4-alpha-D-((1-&gt;4)-alpha-D-glucano)trehalose trehalohydrolase</fullName>
    </alternativeName>
    <alternativeName>
        <fullName evidence="10 14">Maltooligosyl trehalose trehalohydrolase</fullName>
    </alternativeName>
</protein>
<evidence type="ECO:0000313" key="21">
    <source>
        <dbReference type="EMBL" id="SOE47286.1"/>
    </source>
</evidence>
<dbReference type="PIRSF" id="PIRSF006337">
    <property type="entry name" value="Trehalose_TreZ"/>
    <property type="match status" value="1"/>
</dbReference>
<dbReference type="PANTHER" id="PTHR43651">
    <property type="entry name" value="1,4-ALPHA-GLUCAN-BRANCHING ENZYME"/>
    <property type="match status" value="1"/>
</dbReference>
<dbReference type="PANTHER" id="PTHR43651:SF11">
    <property type="entry name" value="MALTO-OLIGOSYLTREHALOSE TREHALOHYDROLASE"/>
    <property type="match status" value="1"/>
</dbReference>
<sequence>MPGNPLPTLDPPAPADTTWRFGAALLSNGKVRFQLWAPNAAPGLTLEVDGHAPVPLVPDAQGFAVADVACAPGTRYRYRLADGRAVPDPASRLQAGDVHDDSVVASPVGYAWQHAQWTGRPWRDSVIYELHPGLAGGFAGITRQLPDLAALGITLLELMPIADFPGTRNWGYDGVLPFAPDSAYGTPDALKAMVDTAHGLGMGVMLDVVYNHFGPDGNYLADYAGDFFRDDIKTPWGSAIDFRRPAVRRYFQENALYWLQEYRFDGLRLDAVHAIADHGWLPELAATLRASLPGRHVHLVLENDDNAAHLLEQGYDAQWNDDAHHVLHHLLTGETRGYYAGYTGQPGADLARALSEGFVYQGQPSAHHGGTPRGEPSAHLPPLSFVTFLQNHDQAGNRPLGERLVHLTEPARLRDAVALQLLCPHVPLIFMGEEFGARTPFLYFTDHLDPALAQAVRDGRRGEFAGFFDDGDTRRVPDPNAARTHADSDPWTSPPADADDWRRLYRSLLALRRAHLAPRLEGCEATHAQALDDRAVHVAWRLQDGTRLAVLANFGPASVALPQLAQDDARLPCLWESRPEAARGAASGTLPPGVTWFLEDAR</sequence>
<evidence type="ECO:0000256" key="4">
    <source>
        <dbReference type="ARBA" id="ARBA00012268"/>
    </source>
</evidence>
<comment type="subcellular location">
    <subcellularLocation>
        <location evidence="1 15">Cytoplasm</location>
    </subcellularLocation>
</comment>
<dbReference type="RefSeq" id="WP_067749651.1">
    <property type="nucleotide sequence ID" value="NZ_LT907988.1"/>
</dbReference>
<evidence type="ECO:0000256" key="17">
    <source>
        <dbReference type="PIRSR" id="PIRSR006337-3"/>
    </source>
</evidence>
<keyword evidence="22" id="KW-1185">Reference proteome</keyword>
<evidence type="ECO:0000256" key="6">
    <source>
        <dbReference type="ARBA" id="ARBA00022490"/>
    </source>
</evidence>
<dbReference type="Gene3D" id="1.10.10.760">
    <property type="entry name" value="E-set domains of sugar-utilizing enzymes"/>
    <property type="match status" value="1"/>
</dbReference>
<feature type="region of interest" description="Disordered" evidence="18">
    <location>
        <begin position="467"/>
        <end position="494"/>
    </location>
</feature>
<dbReference type="AlphaFoldDB" id="A0A1C3JXQ0"/>
<feature type="binding site" evidence="16">
    <location>
        <begin position="392"/>
        <end position="397"/>
    </location>
    <ligand>
        <name>substrate</name>
    </ligand>
</feature>
<evidence type="ECO:0000256" key="15">
    <source>
        <dbReference type="PIRSR" id="PIRSR006337-1"/>
    </source>
</evidence>
<dbReference type="InterPro" id="IPR013783">
    <property type="entry name" value="Ig-like_fold"/>
</dbReference>
<dbReference type="GO" id="GO:0033942">
    <property type="term" value="F:4-alpha-D-(1-&gt;4)-alpha-D-glucanotrehalose trehalohydrolase activity"/>
    <property type="evidence" value="ECO:0007669"/>
    <property type="project" value="UniProtKB-EC"/>
</dbReference>
<evidence type="ECO:0000256" key="5">
    <source>
        <dbReference type="ARBA" id="ARBA00015938"/>
    </source>
</evidence>
<comment type="catalytic activity">
    <reaction evidence="12 14">
        <text>hydrolysis of (1-&gt;4)-alpha-D-glucosidic linkage in 4-alpha-D-[(1-&gt;4)-alpha-D-glucanosyl]n trehalose to yield trehalose and (1-&gt;4)-alpha-D-glucan.</text>
        <dbReference type="EC" id="3.2.1.141"/>
    </reaction>
</comment>
<dbReference type="UniPathway" id="UPA00299"/>
<comment type="pathway">
    <text evidence="2 14">Glycan biosynthesis; trehalose biosynthesis.</text>
</comment>
<dbReference type="InterPro" id="IPR022567">
    <property type="entry name" value="DUF3459"/>
</dbReference>
<dbReference type="EMBL" id="FLRC01000004">
    <property type="protein sequence ID" value="SBT23955.1"/>
    <property type="molecule type" value="Genomic_DNA"/>
</dbReference>
<dbReference type="Pfam" id="PF00128">
    <property type="entry name" value="Alpha-amylase"/>
    <property type="match status" value="1"/>
</dbReference>
<evidence type="ECO:0000256" key="14">
    <source>
        <dbReference type="PIRNR" id="PIRNR006337"/>
    </source>
</evidence>
<dbReference type="KEGG" id="odi:ODI_R0749"/>
<reference evidence="20 22" key="1">
    <citation type="submission" date="2016-06" db="EMBL/GenBank/DDBJ databases">
        <authorList>
            <person name="Kjaerup R.B."/>
            <person name="Dalgaard T.S."/>
            <person name="Juul-Madsen H.R."/>
        </authorList>
    </citation>
    <scope>NUCLEOTIDE SEQUENCE [LARGE SCALE GENOMIC DNA]</scope>
    <source>
        <strain evidence="20">Orrdi1</strain>
    </source>
</reference>
<evidence type="ECO:0000259" key="19">
    <source>
        <dbReference type="SMART" id="SM00642"/>
    </source>
</evidence>
<dbReference type="SMART" id="SM00642">
    <property type="entry name" value="Aamy"/>
    <property type="match status" value="1"/>
</dbReference>
<dbReference type="EMBL" id="LT907988">
    <property type="protein sequence ID" value="SOE47286.1"/>
    <property type="molecule type" value="Genomic_DNA"/>
</dbReference>
<evidence type="ECO:0000256" key="2">
    <source>
        <dbReference type="ARBA" id="ARBA00005199"/>
    </source>
</evidence>
<proteinExistence type="inferred from homology"/>
<evidence type="ECO:0000256" key="8">
    <source>
        <dbReference type="ARBA" id="ARBA00023277"/>
    </source>
</evidence>
<feature type="binding site" evidence="16">
    <location>
        <begin position="321"/>
        <end position="325"/>
    </location>
    <ligand>
        <name>substrate</name>
    </ligand>
</feature>
<dbReference type="InterPro" id="IPR017853">
    <property type="entry name" value="GH"/>
</dbReference>
<dbReference type="SUPFAM" id="SSF51445">
    <property type="entry name" value="(Trans)glycosidases"/>
    <property type="match status" value="1"/>
</dbReference>
<comment type="similarity">
    <text evidence="3 14">Belongs to the glycosyl hydrolase 13 family.</text>
</comment>
<evidence type="ECO:0000256" key="16">
    <source>
        <dbReference type="PIRSR" id="PIRSR006337-2"/>
    </source>
</evidence>
<dbReference type="InterPro" id="IPR044901">
    <property type="entry name" value="Trehalose_TreZ_E-set_sf"/>
</dbReference>
<gene>
    <name evidence="20" type="ORF">ODI_02644</name>
    <name evidence="21" type="ORF">ODI_R0749</name>
</gene>
<name>A0A1C3JXQ0_9BURK</name>
<evidence type="ECO:0000256" key="12">
    <source>
        <dbReference type="ARBA" id="ARBA00034013"/>
    </source>
</evidence>
<evidence type="ECO:0000256" key="9">
    <source>
        <dbReference type="ARBA" id="ARBA00023295"/>
    </source>
</evidence>
<dbReference type="GO" id="GO:0005737">
    <property type="term" value="C:cytoplasm"/>
    <property type="evidence" value="ECO:0007669"/>
    <property type="project" value="UniProtKB-SubCell"/>
</dbReference>
<evidence type="ECO:0000256" key="11">
    <source>
        <dbReference type="ARBA" id="ARBA00033284"/>
    </source>
</evidence>
<dbReference type="EC" id="3.2.1.141" evidence="4 13"/>
<evidence type="ECO:0000256" key="10">
    <source>
        <dbReference type="ARBA" id="ARBA00032057"/>
    </source>
</evidence>
<dbReference type="CDD" id="cd11325">
    <property type="entry name" value="AmyAc_GTHase"/>
    <property type="match status" value="1"/>
</dbReference>
<dbReference type="InterPro" id="IPR014756">
    <property type="entry name" value="Ig_E-set"/>
</dbReference>
<feature type="active site" description="Nucleophile" evidence="15">
    <location>
        <position position="270"/>
    </location>
</feature>
<dbReference type="InterPro" id="IPR006047">
    <property type="entry name" value="GH13_cat_dom"/>
</dbReference>
<evidence type="ECO:0000256" key="7">
    <source>
        <dbReference type="ARBA" id="ARBA00022801"/>
    </source>
</evidence>
<reference evidence="21 22" key="2">
    <citation type="submission" date="2017-08" db="EMBL/GenBank/DDBJ databases">
        <authorList>
            <person name="de Groot N.N."/>
        </authorList>
    </citation>
    <scope>NUCLEOTIDE SEQUENCE [LARGE SCALE GENOMIC DNA]</scope>
    <source>
        <strain evidence="21">Orrdi1</strain>
    </source>
</reference>
<dbReference type="Gene3D" id="3.20.20.80">
    <property type="entry name" value="Glycosidases"/>
    <property type="match status" value="1"/>
</dbReference>
<feature type="active site" description="Proton donor" evidence="15">
    <location>
        <position position="302"/>
    </location>
</feature>
<feature type="binding site" evidence="16">
    <location>
        <begin position="268"/>
        <end position="273"/>
    </location>
    <ligand>
        <name>substrate</name>
    </ligand>
</feature>
<evidence type="ECO:0000256" key="13">
    <source>
        <dbReference type="NCBIfam" id="TIGR02402"/>
    </source>
</evidence>
<evidence type="ECO:0000313" key="22">
    <source>
        <dbReference type="Proteomes" id="UP000078558"/>
    </source>
</evidence>
<keyword evidence="7 14" id="KW-0378">Hydrolase</keyword>
<evidence type="ECO:0000256" key="3">
    <source>
        <dbReference type="ARBA" id="ARBA00008061"/>
    </source>
</evidence>
<dbReference type="STRING" id="1851544.ODI_02644"/>
<evidence type="ECO:0000256" key="1">
    <source>
        <dbReference type="ARBA" id="ARBA00004496"/>
    </source>
</evidence>